<dbReference type="Pfam" id="PF00071">
    <property type="entry name" value="Ras"/>
    <property type="match status" value="1"/>
</dbReference>
<evidence type="ECO:0000313" key="3">
    <source>
        <dbReference type="EMBL" id="ATZ80717.1"/>
    </source>
</evidence>
<evidence type="ECO:0000256" key="2">
    <source>
        <dbReference type="ARBA" id="ARBA00023134"/>
    </source>
</evidence>
<dbReference type="PANTHER" id="PTHR47977">
    <property type="entry name" value="RAS-RELATED PROTEIN RAB"/>
    <property type="match status" value="1"/>
</dbReference>
<dbReference type="Proteomes" id="UP000240325">
    <property type="component" value="Segment"/>
</dbReference>
<dbReference type="Gene3D" id="3.40.50.300">
    <property type="entry name" value="P-loop containing nucleotide triphosphate hydrolases"/>
    <property type="match status" value="1"/>
</dbReference>
<evidence type="ECO:0000256" key="1">
    <source>
        <dbReference type="ARBA" id="ARBA00022741"/>
    </source>
</evidence>
<dbReference type="PRINTS" id="PR00449">
    <property type="entry name" value="RASTRNSFRMNG"/>
</dbReference>
<dbReference type="EMBL" id="MF782455">
    <property type="protein sequence ID" value="ATZ80717.1"/>
    <property type="molecule type" value="Genomic_DNA"/>
</dbReference>
<accession>A0A2H4UV28</accession>
<keyword evidence="2" id="KW-0342">GTP-binding</keyword>
<dbReference type="InterPro" id="IPR027417">
    <property type="entry name" value="P-loop_NTPase"/>
</dbReference>
<reference evidence="3" key="1">
    <citation type="journal article" date="2017" name="Elife">
        <title>The kinetoplastid-infecting Bodo saltans virus (BsV), a window into the most abundant giant viruses in the sea.</title>
        <authorList>
            <person name="Deeg C.M."/>
            <person name="Chow C.-E.T."/>
            <person name="Suttle C.A."/>
        </authorList>
    </citation>
    <scope>NUCLEOTIDE SEQUENCE</scope>
    <source>
        <strain evidence="3">NG1</strain>
    </source>
</reference>
<keyword evidence="4" id="KW-1185">Reference proteome</keyword>
<gene>
    <name evidence="3" type="ORF">BMW23_0671</name>
</gene>
<proteinExistence type="predicted"/>
<dbReference type="SMART" id="SM00173">
    <property type="entry name" value="RAS"/>
    <property type="match status" value="1"/>
</dbReference>
<sequence length="227" mass="25918">MKYNVVVLGDSGVGKSSIIEALLSHENNTSFAKCAKNIGEIKTTEKSIVYNNIFHATFSQIKLLDTGGHPKYNTDKFQWLGHELETHNIDGIVIVCNMNDNNSFKNTDVYFNFISKYTTSIPIIFLNNKLDKVKILPIAKINDKFKNFRNLKYFDTSAKIGAIAGNIYFAFCELISMMFNSNNSKKRQREEYTNVFDNVKSKDESQKIECIFLKPTVQAKNFTSVFL</sequence>
<dbReference type="SUPFAM" id="SSF52540">
    <property type="entry name" value="P-loop containing nucleoside triphosphate hydrolases"/>
    <property type="match status" value="1"/>
</dbReference>
<dbReference type="PROSITE" id="PS51419">
    <property type="entry name" value="RAB"/>
    <property type="match status" value="1"/>
</dbReference>
<protein>
    <submittedName>
        <fullName evidence="3">Ras like GTPase</fullName>
    </submittedName>
</protein>
<dbReference type="GO" id="GO:0003924">
    <property type="term" value="F:GTPase activity"/>
    <property type="evidence" value="ECO:0007669"/>
    <property type="project" value="InterPro"/>
</dbReference>
<dbReference type="GO" id="GO:0005525">
    <property type="term" value="F:GTP binding"/>
    <property type="evidence" value="ECO:0007669"/>
    <property type="project" value="UniProtKB-KW"/>
</dbReference>
<keyword evidence="1" id="KW-0547">Nucleotide-binding</keyword>
<evidence type="ECO:0000313" key="4">
    <source>
        <dbReference type="Proteomes" id="UP000240325"/>
    </source>
</evidence>
<dbReference type="InterPro" id="IPR001806">
    <property type="entry name" value="Small_GTPase"/>
</dbReference>
<dbReference type="CDD" id="cd00882">
    <property type="entry name" value="Ras_like_GTPase"/>
    <property type="match status" value="1"/>
</dbReference>
<dbReference type="InterPro" id="IPR050227">
    <property type="entry name" value="Rab"/>
</dbReference>
<organism evidence="3">
    <name type="scientific">Bodo saltans virus</name>
    <dbReference type="NCBI Taxonomy" id="2024608"/>
    <lineage>
        <taxon>Viruses</taxon>
        <taxon>Varidnaviria</taxon>
        <taxon>Bamfordvirae</taxon>
        <taxon>Nucleocytoviricota</taxon>
        <taxon>Megaviricetes</taxon>
        <taxon>Imitervirales</taxon>
        <taxon>Mimiviridae</taxon>
        <taxon>Klosneuvirinae</taxon>
        <taxon>Theiavirus</taxon>
        <taxon>Theiavirus salishense</taxon>
    </lineage>
</organism>
<name>A0A2H4UV28_9VIRU</name>